<evidence type="ECO:0000256" key="2">
    <source>
        <dbReference type="ARBA" id="ARBA00022741"/>
    </source>
</evidence>
<dbReference type="Pfam" id="PF08448">
    <property type="entry name" value="PAS_4"/>
    <property type="match status" value="1"/>
</dbReference>
<dbReference type="SMART" id="SM00052">
    <property type="entry name" value="EAL"/>
    <property type="match status" value="1"/>
</dbReference>
<dbReference type="InterPro" id="IPR035919">
    <property type="entry name" value="EAL_sf"/>
</dbReference>
<feature type="domain" description="GGDEF" evidence="8">
    <location>
        <begin position="569"/>
        <end position="702"/>
    </location>
</feature>
<name>A0A1J5RQZ7_9ZZZZ</name>
<dbReference type="SUPFAM" id="SSF55073">
    <property type="entry name" value="Nucleotide cyclase"/>
    <property type="match status" value="1"/>
</dbReference>
<evidence type="ECO:0000256" key="1">
    <source>
        <dbReference type="ARBA" id="ARBA00022679"/>
    </source>
</evidence>
<dbReference type="Pfam" id="PF13426">
    <property type="entry name" value="PAS_9"/>
    <property type="match status" value="2"/>
</dbReference>
<dbReference type="CDD" id="cd01949">
    <property type="entry name" value="GGDEF"/>
    <property type="match status" value="1"/>
</dbReference>
<dbReference type="CDD" id="cd01948">
    <property type="entry name" value="EAL"/>
    <property type="match status" value="1"/>
</dbReference>
<dbReference type="InterPro" id="IPR000700">
    <property type="entry name" value="PAS-assoc_C"/>
</dbReference>
<dbReference type="CDD" id="cd00130">
    <property type="entry name" value="PAS"/>
    <property type="match status" value="3"/>
</dbReference>
<accession>A0A1J5RQZ7</accession>
<evidence type="ECO:0000259" key="8">
    <source>
        <dbReference type="PROSITE" id="PS50887"/>
    </source>
</evidence>
<dbReference type="Pfam" id="PF00563">
    <property type="entry name" value="EAL"/>
    <property type="match status" value="1"/>
</dbReference>
<dbReference type="EMBL" id="MLJW01000119">
    <property type="protein sequence ID" value="OIQ98414.1"/>
    <property type="molecule type" value="Genomic_DNA"/>
</dbReference>
<dbReference type="PROSITE" id="PS50112">
    <property type="entry name" value="PAS"/>
    <property type="match status" value="3"/>
</dbReference>
<feature type="domain" description="PAS" evidence="5">
    <location>
        <begin position="141"/>
        <end position="211"/>
    </location>
</feature>
<dbReference type="NCBIfam" id="TIGR00229">
    <property type="entry name" value="sensory_box"/>
    <property type="match status" value="3"/>
</dbReference>
<keyword evidence="2" id="KW-0547">Nucleotide-binding</keyword>
<dbReference type="InterPro" id="IPR052155">
    <property type="entry name" value="Biofilm_reg_signaling"/>
</dbReference>
<dbReference type="GO" id="GO:0071111">
    <property type="term" value="F:cyclic-guanylate-specific phosphodiesterase activity"/>
    <property type="evidence" value="ECO:0007669"/>
    <property type="project" value="UniProtKB-EC"/>
</dbReference>
<organism evidence="9">
    <name type="scientific">mine drainage metagenome</name>
    <dbReference type="NCBI Taxonomy" id="410659"/>
    <lineage>
        <taxon>unclassified sequences</taxon>
        <taxon>metagenomes</taxon>
        <taxon>ecological metagenomes</taxon>
    </lineage>
</organism>
<dbReference type="SUPFAM" id="SSF141868">
    <property type="entry name" value="EAL domain-like"/>
    <property type="match status" value="1"/>
</dbReference>
<dbReference type="Pfam" id="PF00989">
    <property type="entry name" value="PAS"/>
    <property type="match status" value="1"/>
</dbReference>
<dbReference type="InterPro" id="IPR001610">
    <property type="entry name" value="PAC"/>
</dbReference>
<dbReference type="NCBIfam" id="TIGR00254">
    <property type="entry name" value="GGDEF"/>
    <property type="match status" value="1"/>
</dbReference>
<dbReference type="InterPro" id="IPR001633">
    <property type="entry name" value="EAL_dom"/>
</dbReference>
<dbReference type="InterPro" id="IPR013656">
    <property type="entry name" value="PAS_4"/>
</dbReference>
<dbReference type="PANTHER" id="PTHR44757:SF2">
    <property type="entry name" value="BIOFILM ARCHITECTURE MAINTENANCE PROTEIN MBAA"/>
    <property type="match status" value="1"/>
</dbReference>
<dbReference type="InterPro" id="IPR000160">
    <property type="entry name" value="GGDEF_dom"/>
</dbReference>
<dbReference type="GO" id="GO:0016301">
    <property type="term" value="F:kinase activity"/>
    <property type="evidence" value="ECO:0007669"/>
    <property type="project" value="UniProtKB-KW"/>
</dbReference>
<dbReference type="GO" id="GO:0006355">
    <property type="term" value="P:regulation of DNA-templated transcription"/>
    <property type="evidence" value="ECO:0007669"/>
    <property type="project" value="InterPro"/>
</dbReference>
<keyword evidence="9" id="KW-0378">Hydrolase</keyword>
<evidence type="ECO:0000256" key="4">
    <source>
        <dbReference type="ARBA" id="ARBA00022840"/>
    </source>
</evidence>
<dbReference type="PANTHER" id="PTHR44757">
    <property type="entry name" value="DIGUANYLATE CYCLASE DGCP"/>
    <property type="match status" value="1"/>
</dbReference>
<dbReference type="AlphaFoldDB" id="A0A1J5RQZ7"/>
<feature type="domain" description="PAC" evidence="6">
    <location>
        <begin position="365"/>
        <end position="416"/>
    </location>
</feature>
<dbReference type="FunFam" id="3.30.450.20:FF:000060">
    <property type="entry name" value="Sensor protein FixL"/>
    <property type="match status" value="1"/>
</dbReference>
<dbReference type="InterPro" id="IPR000014">
    <property type="entry name" value="PAS"/>
</dbReference>
<feature type="domain" description="PAS" evidence="5">
    <location>
        <begin position="287"/>
        <end position="341"/>
    </location>
</feature>
<dbReference type="InterPro" id="IPR029787">
    <property type="entry name" value="Nucleotide_cyclase"/>
</dbReference>
<keyword evidence="1" id="KW-0808">Transferase</keyword>
<feature type="domain" description="PAS" evidence="5">
    <location>
        <begin position="413"/>
        <end position="482"/>
    </location>
</feature>
<proteinExistence type="predicted"/>
<dbReference type="FunFam" id="3.30.70.270:FF:000001">
    <property type="entry name" value="Diguanylate cyclase domain protein"/>
    <property type="match status" value="1"/>
</dbReference>
<dbReference type="Gene3D" id="3.30.450.20">
    <property type="entry name" value="PAS domain"/>
    <property type="match status" value="4"/>
</dbReference>
<dbReference type="InterPro" id="IPR013767">
    <property type="entry name" value="PAS_fold"/>
</dbReference>
<keyword evidence="4" id="KW-0067">ATP-binding</keyword>
<feature type="domain" description="PAC" evidence="6">
    <location>
        <begin position="485"/>
        <end position="537"/>
    </location>
</feature>
<feature type="domain" description="EAL" evidence="7">
    <location>
        <begin position="711"/>
        <end position="965"/>
    </location>
</feature>
<gene>
    <name evidence="9" type="primary">gmr_110</name>
    <name evidence="9" type="ORF">GALL_195390</name>
</gene>
<evidence type="ECO:0000259" key="7">
    <source>
        <dbReference type="PROSITE" id="PS50883"/>
    </source>
</evidence>
<dbReference type="GO" id="GO:0005524">
    <property type="term" value="F:ATP binding"/>
    <property type="evidence" value="ECO:0007669"/>
    <property type="project" value="UniProtKB-KW"/>
</dbReference>
<evidence type="ECO:0000259" key="5">
    <source>
        <dbReference type="PROSITE" id="PS50112"/>
    </source>
</evidence>
<dbReference type="PROSITE" id="PS50113">
    <property type="entry name" value="PAC"/>
    <property type="match status" value="3"/>
</dbReference>
<evidence type="ECO:0000259" key="6">
    <source>
        <dbReference type="PROSITE" id="PS50113"/>
    </source>
</evidence>
<dbReference type="Gene3D" id="3.30.70.270">
    <property type="match status" value="1"/>
</dbReference>
<feature type="domain" description="PAC" evidence="6">
    <location>
        <begin position="218"/>
        <end position="268"/>
    </location>
</feature>
<keyword evidence="3" id="KW-0418">Kinase</keyword>
<dbReference type="EC" id="3.1.4.52" evidence="9"/>
<sequence>MGSEQGLKRSQSDSGPPGGDEIYRHMVALAHDCMCICQGDRIAFINAAGARLLGAASAEELAGHSLVEFAHRDYIEVLLGGLSTLSLEAEPVPFKVVSWSGRIVDAEIVARRFGPVEFNSFMVEIRDVTEARKGLAALHDREEQLQGILDTVGDAIISADETGRILSFNHAAEVIFGYGAREVVGKNLSMLMPSPYAEVHDRYIADYIATGVSRILGVGREAVARRRDGTVFPVDLSVTELRRGHHRLFIGVVRDITGRKQAERAVAEAQAELERRVRERTLELHHLSRQNEQILNSASEGILGLDEGNVIIFANPAAAAMTGWSVEGLSGRKAEDLLSYLPLGGHDPAHPAPSSLIAAPAPMSDMVDFMMLRQDGSRFPIEFALSPIEEDGVRIGAVMVFHDVTERRQTDEKLRLASAVFETTAEAIIVLDAAFNITTANPAFTTITGYSLDEMLGQPPRFLADGRQPALKEEIRAAIAHSGRWDHEQWSLRKSGDEYAERLSITAVTDQLQRVVRYIVVFSDITQRKLDEERIRYQANYDALTGLPNRALFMDRLTQSITQARRLEQRVGLMFIDLDGFKLVNDTLGHDKGDELLVEASKRLLTCVRQGDTVARLGGDEFTIIMPNLGDVRNAPVVAQRILSVLEAPFQLDHHEAFVSGSIGISTYPDDAGDAATLLRNADAAMYRAKEQGKANYQFFTAELNAQVSERMIIKNGLSKGMERDEFMLYYQPKCDLASGRLTGVEALLRWRSADMGMVSPVKFIPVMEETGLIGQVGEWALETACRQYREWCNAGHPEMRIAVNLSVRQLRQGNLDEVVRAILDRTGVGAEGLELEITESMIMKDTENAVALLRRFTDMGISLAMDDFGTGYSSLSYLKRFPLDTIKIDRSFINDIAYDNDDLEIVRTIIQMGHSLRRRIVAEGVETEEQRQLLRNLGCDEMQGYLLSPPVPAFEIDRMLAEIPSDGG</sequence>
<dbReference type="InterPro" id="IPR043128">
    <property type="entry name" value="Rev_trsase/Diguanyl_cyclase"/>
</dbReference>
<dbReference type="InterPro" id="IPR035965">
    <property type="entry name" value="PAS-like_dom_sf"/>
</dbReference>
<dbReference type="Gene3D" id="3.20.20.450">
    <property type="entry name" value="EAL domain"/>
    <property type="match status" value="1"/>
</dbReference>
<evidence type="ECO:0000313" key="9">
    <source>
        <dbReference type="EMBL" id="OIQ98414.1"/>
    </source>
</evidence>
<comment type="caution">
    <text evidence="9">The sequence shown here is derived from an EMBL/GenBank/DDBJ whole genome shotgun (WGS) entry which is preliminary data.</text>
</comment>
<dbReference type="FunFam" id="3.20.20.450:FF:000001">
    <property type="entry name" value="Cyclic di-GMP phosphodiesterase yahA"/>
    <property type="match status" value="1"/>
</dbReference>
<dbReference type="PROSITE" id="PS50887">
    <property type="entry name" value="GGDEF"/>
    <property type="match status" value="1"/>
</dbReference>
<dbReference type="SMART" id="SM00267">
    <property type="entry name" value="GGDEF"/>
    <property type="match status" value="1"/>
</dbReference>
<dbReference type="PROSITE" id="PS50883">
    <property type="entry name" value="EAL"/>
    <property type="match status" value="1"/>
</dbReference>
<evidence type="ECO:0000256" key="3">
    <source>
        <dbReference type="ARBA" id="ARBA00022777"/>
    </source>
</evidence>
<dbReference type="SMART" id="SM00086">
    <property type="entry name" value="PAC"/>
    <property type="match status" value="3"/>
</dbReference>
<protein>
    <submittedName>
        <fullName evidence="9">Cyclic di-GMP phosphodiesterase Gmr</fullName>
        <ecNumber evidence="9">3.1.4.52</ecNumber>
    </submittedName>
</protein>
<dbReference type="InterPro" id="IPR012226">
    <property type="entry name" value="Diguanyl_cyclase/Pdiesterase"/>
</dbReference>
<dbReference type="SMART" id="SM00091">
    <property type="entry name" value="PAS"/>
    <property type="match status" value="4"/>
</dbReference>
<dbReference type="PIRSF" id="PIRSF005925">
    <property type="entry name" value="Dos"/>
    <property type="match status" value="1"/>
</dbReference>
<reference evidence="9" key="1">
    <citation type="submission" date="2016-10" db="EMBL/GenBank/DDBJ databases">
        <title>Sequence of Gallionella enrichment culture.</title>
        <authorList>
            <person name="Poehlein A."/>
            <person name="Muehling M."/>
            <person name="Daniel R."/>
        </authorList>
    </citation>
    <scope>NUCLEOTIDE SEQUENCE</scope>
</reference>
<dbReference type="Pfam" id="PF00990">
    <property type="entry name" value="GGDEF"/>
    <property type="match status" value="1"/>
</dbReference>
<dbReference type="SUPFAM" id="SSF55785">
    <property type="entry name" value="PYP-like sensor domain (PAS domain)"/>
    <property type="match status" value="4"/>
</dbReference>